<feature type="region of interest" description="Disordered" evidence="1">
    <location>
        <begin position="90"/>
        <end position="118"/>
    </location>
</feature>
<keyword evidence="2" id="KW-0732">Signal</keyword>
<sequence>MALKILFLFACSLVTFAEQDQGDPEQTHHPGVTLYKASTTAGSIAVPSAMTRPSEDKSKVRNPGLGKVVCYCNGRKRRVLSQGCPCKKTGKYPRGKTPKTKTIKGWKPHSHPPISTPI</sequence>
<organism evidence="3 4">
    <name type="scientific">Albula goreensis</name>
    <dbReference type="NCBI Taxonomy" id="1534307"/>
    <lineage>
        <taxon>Eukaryota</taxon>
        <taxon>Metazoa</taxon>
        <taxon>Chordata</taxon>
        <taxon>Craniata</taxon>
        <taxon>Vertebrata</taxon>
        <taxon>Euteleostomi</taxon>
        <taxon>Actinopterygii</taxon>
        <taxon>Neopterygii</taxon>
        <taxon>Teleostei</taxon>
        <taxon>Albuliformes</taxon>
        <taxon>Albulidae</taxon>
        <taxon>Albula</taxon>
    </lineage>
</organism>
<keyword evidence="4" id="KW-1185">Reference proteome</keyword>
<dbReference type="AlphaFoldDB" id="A0A8T3CMF1"/>
<dbReference type="EMBL" id="JAERUA010000020">
    <property type="protein sequence ID" value="KAI1886263.1"/>
    <property type="molecule type" value="Genomic_DNA"/>
</dbReference>
<name>A0A8T3CMF1_9TELE</name>
<proteinExistence type="predicted"/>
<feature type="chain" id="PRO_5035741623" evidence="2">
    <location>
        <begin position="18"/>
        <end position="118"/>
    </location>
</feature>
<reference evidence="3" key="1">
    <citation type="submission" date="2021-01" db="EMBL/GenBank/DDBJ databases">
        <authorList>
            <person name="Zahm M."/>
            <person name="Roques C."/>
            <person name="Cabau C."/>
            <person name="Klopp C."/>
            <person name="Donnadieu C."/>
            <person name="Jouanno E."/>
            <person name="Lampietro C."/>
            <person name="Louis A."/>
            <person name="Herpin A."/>
            <person name="Echchiki A."/>
            <person name="Berthelot C."/>
            <person name="Parey E."/>
            <person name="Roest-Crollius H."/>
            <person name="Braasch I."/>
            <person name="Postlethwait J."/>
            <person name="Bobe J."/>
            <person name="Montfort J."/>
            <person name="Bouchez O."/>
            <person name="Begum T."/>
            <person name="Mejri S."/>
            <person name="Adams A."/>
            <person name="Chen W.-J."/>
            <person name="Guiguen Y."/>
        </authorList>
    </citation>
    <scope>NUCLEOTIDE SEQUENCE</scope>
    <source>
        <tissue evidence="3">Blood</tissue>
    </source>
</reference>
<evidence type="ECO:0000256" key="2">
    <source>
        <dbReference type="SAM" id="SignalP"/>
    </source>
</evidence>
<accession>A0A8T3CMF1</accession>
<gene>
    <name evidence="3" type="ORF">AGOR_G00212190</name>
</gene>
<evidence type="ECO:0000313" key="4">
    <source>
        <dbReference type="Proteomes" id="UP000829720"/>
    </source>
</evidence>
<evidence type="ECO:0000256" key="1">
    <source>
        <dbReference type="SAM" id="MobiDB-lite"/>
    </source>
</evidence>
<comment type="caution">
    <text evidence="3">The sequence shown here is derived from an EMBL/GenBank/DDBJ whole genome shotgun (WGS) entry which is preliminary data.</text>
</comment>
<feature type="signal peptide" evidence="2">
    <location>
        <begin position="1"/>
        <end position="17"/>
    </location>
</feature>
<protein>
    <submittedName>
        <fullName evidence="3">Uncharacterized protein</fullName>
    </submittedName>
</protein>
<dbReference type="Proteomes" id="UP000829720">
    <property type="component" value="Unassembled WGS sequence"/>
</dbReference>
<feature type="compositionally biased region" description="Basic residues" evidence="1">
    <location>
        <begin position="90"/>
        <end position="110"/>
    </location>
</feature>
<evidence type="ECO:0000313" key="3">
    <source>
        <dbReference type="EMBL" id="KAI1886263.1"/>
    </source>
</evidence>